<dbReference type="EMBL" id="JAHKPV010000006">
    <property type="protein sequence ID" value="MBU2873524.1"/>
    <property type="molecule type" value="Genomic_DNA"/>
</dbReference>
<dbReference type="InterPro" id="IPR009597">
    <property type="entry name" value="DUF1206"/>
</dbReference>
<reference evidence="3 4" key="1">
    <citation type="submission" date="2021-05" db="EMBL/GenBank/DDBJ databases">
        <title>Draft genomes of bacteria isolated from model marine particles.</title>
        <authorList>
            <person name="Datta M.S."/>
            <person name="Schwartzman J.A."/>
            <person name="Enke T.N."/>
            <person name="Saavedra J."/>
            <person name="Cermak N."/>
            <person name="Cordero O.X."/>
        </authorList>
    </citation>
    <scope>NUCLEOTIDE SEQUENCE [LARGE SCALE GENOMIC DNA]</scope>
    <source>
        <strain evidence="3 4">D2M19</strain>
    </source>
</reference>
<feature type="domain" description="DUF1206" evidence="2">
    <location>
        <begin position="97"/>
        <end position="165"/>
    </location>
</feature>
<comment type="caution">
    <text evidence="3">The sequence shown here is derived from an EMBL/GenBank/DDBJ whole genome shotgun (WGS) entry which is preliminary data.</text>
</comment>
<evidence type="ECO:0000256" key="1">
    <source>
        <dbReference type="SAM" id="Phobius"/>
    </source>
</evidence>
<feature type="transmembrane region" description="Helical" evidence="1">
    <location>
        <begin position="20"/>
        <end position="38"/>
    </location>
</feature>
<feature type="domain" description="DUF1206" evidence="2">
    <location>
        <begin position="13"/>
        <end position="81"/>
    </location>
</feature>
<keyword evidence="1" id="KW-0812">Transmembrane</keyword>
<keyword evidence="1" id="KW-1133">Transmembrane helix</keyword>
<feature type="domain" description="DUF1206" evidence="2">
    <location>
        <begin position="188"/>
        <end position="257"/>
    </location>
</feature>
<keyword evidence="1" id="KW-0472">Membrane</keyword>
<organism evidence="3 4">
    <name type="scientific">Marinobacter salexigens</name>
    <dbReference type="NCBI Taxonomy" id="1925763"/>
    <lineage>
        <taxon>Bacteria</taxon>
        <taxon>Pseudomonadati</taxon>
        <taxon>Pseudomonadota</taxon>
        <taxon>Gammaproteobacteria</taxon>
        <taxon>Pseudomonadales</taxon>
        <taxon>Marinobacteraceae</taxon>
        <taxon>Marinobacter</taxon>
    </lineage>
</organism>
<gene>
    <name evidence="3" type="ORF">KO508_05815</name>
</gene>
<feature type="transmembrane region" description="Helical" evidence="1">
    <location>
        <begin position="58"/>
        <end position="76"/>
    </location>
</feature>
<protein>
    <submittedName>
        <fullName evidence="3">DUF1206 domain-containing protein</fullName>
    </submittedName>
</protein>
<evidence type="ECO:0000259" key="2">
    <source>
        <dbReference type="Pfam" id="PF06724"/>
    </source>
</evidence>
<dbReference type="Pfam" id="PF06724">
    <property type="entry name" value="DUF1206"/>
    <property type="match status" value="3"/>
</dbReference>
<dbReference type="RefSeq" id="WP_216007419.1">
    <property type="nucleotide sequence ID" value="NZ_JAHKPV010000006.1"/>
</dbReference>
<evidence type="ECO:0000313" key="3">
    <source>
        <dbReference type="EMBL" id="MBU2873524.1"/>
    </source>
</evidence>
<dbReference type="Proteomes" id="UP000753376">
    <property type="component" value="Unassembled WGS sequence"/>
</dbReference>
<accession>A0ABS6A649</accession>
<evidence type="ECO:0000313" key="4">
    <source>
        <dbReference type="Proteomes" id="UP000753376"/>
    </source>
</evidence>
<feature type="transmembrane region" description="Helical" evidence="1">
    <location>
        <begin position="231"/>
        <end position="252"/>
    </location>
</feature>
<feature type="transmembrane region" description="Helical" evidence="1">
    <location>
        <begin position="140"/>
        <end position="161"/>
    </location>
</feature>
<proteinExistence type="predicted"/>
<keyword evidence="4" id="KW-1185">Reference proteome</keyword>
<name>A0ABS6A649_9GAMM</name>
<feature type="transmembrane region" description="Helical" evidence="1">
    <location>
        <begin position="97"/>
        <end position="120"/>
    </location>
</feature>
<feature type="transmembrane region" description="Helical" evidence="1">
    <location>
        <begin position="181"/>
        <end position="211"/>
    </location>
</feature>
<sequence length="266" mass="28180">MAPENLLTLVARLGYASRGIVYLLIGGLATLAAVDQGGKTTGSKGALAQLLTAPMGNVLLGTLALGLISYALWRCVQAFTDTDHHGKSPKGLTIRASLAISAVTHTLLAVFAIKLIFTLGGNDSSGGSAGTASWLMAQPYGRWLVGAVGAVMISAGMAHGVKGAKAQFDRHFDMPRNTQRWAYPVCRFGLMSRGLVFMATGTFFLMAAYHLNPEEAGGIAEVFDTFRQQPFGTPLMALVAVGLFAFGSYSILEAFYRRVNPASELK</sequence>